<name>A0A4S8FCI2_9BURK</name>
<reference evidence="4 5" key="1">
    <citation type="journal article" date="2015" name="Antonie Van Leeuwenhoek">
        <title>Lampropedia puyangensis sp. nov., isolated from symptomatic bark of Populus ? euramericana canker and emended description of Lampropedia hyalina (Ehrenberg 1832) Lee et al. 2004.</title>
        <authorList>
            <person name="Li Y."/>
            <person name="Wang T."/>
            <person name="Piao C.G."/>
            <person name="Wang L.F."/>
            <person name="Tian G.Z."/>
            <person name="Zhu T.H."/>
            <person name="Guo M.W."/>
        </authorList>
    </citation>
    <scope>NUCLEOTIDE SEQUENCE [LARGE SCALE GENOMIC DNA]</scope>
    <source>
        <strain evidence="4 5">2-bin</strain>
    </source>
</reference>
<evidence type="ECO:0000256" key="2">
    <source>
        <dbReference type="SAM" id="SignalP"/>
    </source>
</evidence>
<dbReference type="NCBIfam" id="NF041766">
    <property type="entry name" value="choice_anch_U"/>
    <property type="match status" value="1"/>
</dbReference>
<dbReference type="Gene3D" id="2.60.120.560">
    <property type="entry name" value="Exo-inulinase, domain 1"/>
    <property type="match status" value="1"/>
</dbReference>
<protein>
    <submittedName>
        <fullName evidence="4">DUF1080 domain-containing protein</fullName>
    </submittedName>
</protein>
<gene>
    <name evidence="4" type="ORF">E9531_00545</name>
</gene>
<keyword evidence="5" id="KW-1185">Reference proteome</keyword>
<keyword evidence="1" id="KW-0812">Transmembrane</keyword>
<feature type="domain" description="GP-PDE" evidence="3">
    <location>
        <begin position="463"/>
        <end position="697"/>
    </location>
</feature>
<feature type="signal peptide" evidence="2">
    <location>
        <begin position="1"/>
        <end position="26"/>
    </location>
</feature>
<dbReference type="EMBL" id="STFG01000001">
    <property type="protein sequence ID" value="THU05077.1"/>
    <property type="molecule type" value="Genomic_DNA"/>
</dbReference>
<dbReference type="PROSITE" id="PS51704">
    <property type="entry name" value="GP_PDE"/>
    <property type="match status" value="1"/>
</dbReference>
<dbReference type="GO" id="GO:0006629">
    <property type="term" value="P:lipid metabolic process"/>
    <property type="evidence" value="ECO:0007669"/>
    <property type="project" value="InterPro"/>
</dbReference>
<evidence type="ECO:0000313" key="4">
    <source>
        <dbReference type="EMBL" id="THU05077.1"/>
    </source>
</evidence>
<dbReference type="InterPro" id="IPR010496">
    <property type="entry name" value="AL/BT2_dom"/>
</dbReference>
<dbReference type="Gene3D" id="3.20.20.190">
    <property type="entry name" value="Phosphatidylinositol (PI) phosphodiesterase"/>
    <property type="match status" value="1"/>
</dbReference>
<dbReference type="InterPro" id="IPR053784">
    <property type="entry name" value="Choice_anch_U_dom"/>
</dbReference>
<dbReference type="Pfam" id="PF06439">
    <property type="entry name" value="3keto-disac_hyd"/>
    <property type="match status" value="1"/>
</dbReference>
<sequence>MTLLRTPLAVAATLAIGLATPVFSYAFGQAQADAVPSSSLFNKADVTSEVILDQSFEGLTELPEGWLRHASNKGTVSVKDGALLINGKADSYNMTGVALPPEYLEMENYRVDVDFTFLEANDGGRWGSVMYRTAASAEPYYQFAIRRDATAANGTEFAFRNNNGWNVQNKVKYSENIDPAKTYRATVIVHGERVQQYLNGKLLHEMVMKPNTGKGGIGLQTAGVLMRVDHITVTKQTKALPEPVIPVIDAQEPATSVSMAPTLVDLGGFSGVQQSRASNAYFKLSQDMQLTDGLGRPAGALIDYLRDASRNTIPALYVSDTATVAALKAMAESELMTLKDLTLISSSVEVLAGARTSLPELRAALDLSSLSRLDSDADIVHVVDQTNRAGAKIAILPASLLSKAKVAHLQRLLVTVWGQSDANTPVEVANVLLTGVNGVVTAHSSEFARVLGQLPKNTLLRKPIVVGHRGMPGTTDENTLESAHAAVQAGADAVENDIYITTDGVLVIMHDDTVNRTTDGQGKIEEMTLAQVKALRTKGGNYQVPTLQEYFDAFKDKPITHFIELKSGNAKIVPALKKLIEQNDMHNQSAMISFIGDQLNRARVDLPGVSGGLLTDPPNTGNSTQDVNQILRDTQQYASTFNPSYGNLKQATIEAAKHRGTTFWPWTVRDQSDFYKLYSWGMHGITVDDAYWAKDFPVAVLAANAVQDVEFATDVTVPVTLTSQVGEQSTADANTWVYLEGNAEPIMGSNGRLRFEGAGTATLLPGYRYNMDSTNSYVIFGAPVTFRAGKPVVGVDVSITTPSGGDVSCSAGQGNSAVCGVQPQPGYRVVQALPDGTCSAGQWNADYTEYTLNNVPANPGTHCTVQFAFEAQPVQLPLSSIGQTGTLELAVSGGGNGLWRFDDAAAPSLQEAGELPEGVSLPYGAVSFQLDAGTAGATAEVVLTYPESLPSGATYYKFGPTPEQAEPHWYEYPNATISGNTVRLRLQDGQVGDNDLDANGVIRDPGGVAVVAGAPSPANATPVPTTGVLGLLGLSALLSAFGLRSQRQAQRQRVQR</sequence>
<keyword evidence="1" id="KW-1133">Transmembrane helix</keyword>
<dbReference type="OrthoDB" id="9795622at2"/>
<evidence type="ECO:0000259" key="3">
    <source>
        <dbReference type="PROSITE" id="PS51704"/>
    </source>
</evidence>
<keyword evidence="1" id="KW-0472">Membrane</keyword>
<dbReference type="InterPro" id="IPR030395">
    <property type="entry name" value="GP_PDE_dom"/>
</dbReference>
<dbReference type="AlphaFoldDB" id="A0A4S8FCI2"/>
<dbReference type="Pfam" id="PF03009">
    <property type="entry name" value="GDPD"/>
    <property type="match status" value="1"/>
</dbReference>
<dbReference type="SUPFAM" id="SSF51695">
    <property type="entry name" value="PLC-like phosphodiesterases"/>
    <property type="match status" value="1"/>
</dbReference>
<dbReference type="RefSeq" id="WP_136571789.1">
    <property type="nucleotide sequence ID" value="NZ_STFG01000001.1"/>
</dbReference>
<feature type="transmembrane region" description="Helical" evidence="1">
    <location>
        <begin position="1023"/>
        <end position="1043"/>
    </location>
</feature>
<dbReference type="InterPro" id="IPR017946">
    <property type="entry name" value="PLC-like_Pdiesterase_TIM-brl"/>
</dbReference>
<dbReference type="GO" id="GO:0008081">
    <property type="term" value="F:phosphoric diester hydrolase activity"/>
    <property type="evidence" value="ECO:0007669"/>
    <property type="project" value="InterPro"/>
</dbReference>
<feature type="chain" id="PRO_5020615012" evidence="2">
    <location>
        <begin position="27"/>
        <end position="1056"/>
    </location>
</feature>
<accession>A0A4S8FCI2</accession>
<evidence type="ECO:0000313" key="5">
    <source>
        <dbReference type="Proteomes" id="UP000308917"/>
    </source>
</evidence>
<dbReference type="Proteomes" id="UP000308917">
    <property type="component" value="Unassembled WGS sequence"/>
</dbReference>
<dbReference type="PANTHER" id="PTHR46211">
    <property type="entry name" value="GLYCEROPHOSPHORYL DIESTER PHOSPHODIESTERASE"/>
    <property type="match status" value="1"/>
</dbReference>
<proteinExistence type="predicted"/>
<evidence type="ECO:0000256" key="1">
    <source>
        <dbReference type="SAM" id="Phobius"/>
    </source>
</evidence>
<dbReference type="PANTHER" id="PTHR46211:SF14">
    <property type="entry name" value="GLYCEROPHOSPHODIESTER PHOSPHODIESTERASE"/>
    <property type="match status" value="1"/>
</dbReference>
<comment type="caution">
    <text evidence="4">The sequence shown here is derived from an EMBL/GenBank/DDBJ whole genome shotgun (WGS) entry which is preliminary data.</text>
</comment>
<organism evidence="4 5">
    <name type="scientific">Lampropedia puyangensis</name>
    <dbReference type="NCBI Taxonomy" id="1330072"/>
    <lineage>
        <taxon>Bacteria</taxon>
        <taxon>Pseudomonadati</taxon>
        <taxon>Pseudomonadota</taxon>
        <taxon>Betaproteobacteria</taxon>
        <taxon>Burkholderiales</taxon>
        <taxon>Comamonadaceae</taxon>
        <taxon>Lampropedia</taxon>
    </lineage>
</organism>
<keyword evidence="2" id="KW-0732">Signal</keyword>